<evidence type="ECO:0000256" key="11">
    <source>
        <dbReference type="SAM" id="MobiDB-lite"/>
    </source>
</evidence>
<comment type="cofactor">
    <cofactor evidence="9">
        <name>[2Fe-2S] cluster</name>
        <dbReference type="ChEBI" id="CHEBI:190135"/>
    </cofactor>
</comment>
<keyword evidence="8 9" id="KW-0496">Mitochondrion</keyword>
<feature type="domain" description="Anamorsin C-terminal" evidence="12">
    <location>
        <begin position="237"/>
        <end position="368"/>
    </location>
</feature>
<dbReference type="EMBL" id="PUHW01000312">
    <property type="protein sequence ID" value="KAG0687111.1"/>
    <property type="molecule type" value="Genomic_DNA"/>
</dbReference>
<feature type="binding site" evidence="9">
    <location>
        <position position="352"/>
    </location>
    <ligand>
        <name>[4Fe-4S] cluster</name>
        <dbReference type="ChEBI" id="CHEBI:49883"/>
    </ligand>
</feature>
<dbReference type="Pfam" id="PF05093">
    <property type="entry name" value="CIAPIN1"/>
    <property type="match status" value="1"/>
</dbReference>
<comment type="subcellular location">
    <subcellularLocation>
        <location evidence="9">Cytoplasm</location>
    </subcellularLocation>
    <subcellularLocation>
        <location evidence="9">Mitochondrion intermembrane space</location>
    </subcellularLocation>
</comment>
<keyword evidence="4 9" id="KW-0963">Cytoplasm</keyword>
<organism evidence="14 15">
    <name type="scientific">Pichia californica</name>
    <dbReference type="NCBI Taxonomy" id="460514"/>
    <lineage>
        <taxon>Eukaryota</taxon>
        <taxon>Fungi</taxon>
        <taxon>Dikarya</taxon>
        <taxon>Ascomycota</taxon>
        <taxon>Saccharomycotina</taxon>
        <taxon>Pichiomycetes</taxon>
        <taxon>Pichiales</taxon>
        <taxon>Pichiaceae</taxon>
        <taxon>Pichia</taxon>
    </lineage>
</organism>
<keyword evidence="6 9" id="KW-0408">Iron</keyword>
<evidence type="ECO:0000259" key="13">
    <source>
        <dbReference type="Pfam" id="PF16803"/>
    </source>
</evidence>
<dbReference type="AlphaFoldDB" id="A0A9P6WH96"/>
<comment type="caution">
    <text evidence="9">Lacks conserved residue(s) required for the propagation of feature annotation.</text>
</comment>
<comment type="similarity">
    <text evidence="2 9">Belongs to the anamorsin family.</text>
</comment>
<feature type="short sequence motif" description="Cx2C motif 2" evidence="9">
    <location>
        <begin position="349"/>
        <end position="352"/>
    </location>
</feature>
<evidence type="ECO:0000256" key="3">
    <source>
        <dbReference type="ARBA" id="ARBA00022485"/>
    </source>
</evidence>
<feature type="binding site" evidence="9">
    <location>
        <position position="349"/>
    </location>
    <ligand>
        <name>[4Fe-4S] cluster</name>
        <dbReference type="ChEBI" id="CHEBI:49883"/>
    </ligand>
</feature>
<sequence>MSEFNILLLFHPTLVTDENILNSRKKDLQVKYPNSNIIQYVIDRVSNGQQSLLNNHFNLIYYEAPIEASINQFNKNFLNILYNCLKINGIFTGLLPNQSEILAIQSGFLISNDNKSWIKPSILNDNNTVSLISRKKSTNNNNNNFNNGLPNFKRSTNSSLSNNSLSLPTFKRLDNSPPSLTDGSISDSDSDKILSDEDKKQKLAFLNNINNNDDNDDNDDEELDEELDFNNLSIPTVQPVKCEINGTKRKRACKGCTCGLKELEEAEEQKRSEISNSIIGLMAQSANKEAEEIENRIKERENSNNNTNDNNISRKIVRFTSDDMTEIDFTIQGKTGGCNSCSLGDAFRCDSCPFLGLPAFKPGQMVTIAEFGDDL</sequence>
<feature type="binding site" evidence="9">
    <location>
        <position position="341"/>
    </location>
    <ligand>
        <name>[4Fe-4S] cluster</name>
        <dbReference type="ChEBI" id="CHEBI:49883"/>
    </ligand>
</feature>
<evidence type="ECO:0000256" key="10">
    <source>
        <dbReference type="SAM" id="Coils"/>
    </source>
</evidence>
<evidence type="ECO:0000256" key="2">
    <source>
        <dbReference type="ARBA" id="ARBA00008169"/>
    </source>
</evidence>
<evidence type="ECO:0000313" key="14">
    <source>
        <dbReference type="EMBL" id="KAG0687111.1"/>
    </source>
</evidence>
<evidence type="ECO:0000256" key="1">
    <source>
        <dbReference type="ARBA" id="ARBA00001966"/>
    </source>
</evidence>
<dbReference type="InterPro" id="IPR046408">
    <property type="entry name" value="CIAPIN1"/>
</dbReference>
<dbReference type="Proteomes" id="UP000697127">
    <property type="component" value="Unassembled WGS sequence"/>
</dbReference>
<evidence type="ECO:0000256" key="5">
    <source>
        <dbReference type="ARBA" id="ARBA00022723"/>
    </source>
</evidence>
<dbReference type="Gene3D" id="3.40.50.11000">
    <property type="entry name" value="Fe-S cluster assembly protein Dre2, N-terminal domain"/>
    <property type="match status" value="1"/>
</dbReference>
<evidence type="ECO:0000259" key="12">
    <source>
        <dbReference type="Pfam" id="PF05093"/>
    </source>
</evidence>
<dbReference type="GO" id="GO:0051537">
    <property type="term" value="F:2 iron, 2 sulfur cluster binding"/>
    <property type="evidence" value="ECO:0007669"/>
    <property type="project" value="UniProtKB-UniRule"/>
</dbReference>
<evidence type="ECO:0000256" key="6">
    <source>
        <dbReference type="ARBA" id="ARBA00023004"/>
    </source>
</evidence>
<feature type="binding site" evidence="9">
    <location>
        <position position="338"/>
    </location>
    <ligand>
        <name>[4Fe-4S] cluster</name>
        <dbReference type="ChEBI" id="CHEBI:49883"/>
    </ligand>
</feature>
<proteinExistence type="inferred from homology"/>
<evidence type="ECO:0000256" key="4">
    <source>
        <dbReference type="ARBA" id="ARBA00022490"/>
    </source>
</evidence>
<dbReference type="Pfam" id="PF16803">
    <property type="entry name" value="DRE2_N"/>
    <property type="match status" value="1"/>
</dbReference>
<comment type="domain">
    <text evidence="9">The C-terminal domain binds 2 Fe-S clusters but is otherwise mostly in an intrinsically disordered conformation.</text>
</comment>
<dbReference type="GO" id="GO:0046872">
    <property type="term" value="F:metal ion binding"/>
    <property type="evidence" value="ECO:0007669"/>
    <property type="project" value="UniProtKB-KW"/>
</dbReference>
<dbReference type="GO" id="GO:0051539">
    <property type="term" value="F:4 iron, 4 sulfur cluster binding"/>
    <property type="evidence" value="ECO:0007669"/>
    <property type="project" value="UniProtKB-KW"/>
</dbReference>
<dbReference type="InterPro" id="IPR007785">
    <property type="entry name" value="Anamorsin"/>
</dbReference>
<dbReference type="PANTHER" id="PTHR13273:SF14">
    <property type="entry name" value="ANAMORSIN"/>
    <property type="match status" value="1"/>
</dbReference>
<feature type="binding site" evidence="9">
    <location>
        <position position="258"/>
    </location>
    <ligand>
        <name>[2Fe-2S] cluster</name>
        <dbReference type="ChEBI" id="CHEBI:190135"/>
    </ligand>
</feature>
<dbReference type="GO" id="GO:0009055">
    <property type="term" value="F:electron transfer activity"/>
    <property type="evidence" value="ECO:0007669"/>
    <property type="project" value="UniProtKB-UniRule"/>
</dbReference>
<comment type="caution">
    <text evidence="14">The sequence shown here is derived from an EMBL/GenBank/DDBJ whole genome shotgun (WGS) entry which is preliminary data.</text>
</comment>
<name>A0A9P6WH96_9ASCO</name>
<evidence type="ECO:0000313" key="15">
    <source>
        <dbReference type="Proteomes" id="UP000697127"/>
    </source>
</evidence>
<dbReference type="InterPro" id="IPR031838">
    <property type="entry name" value="Dre2_N"/>
</dbReference>
<feature type="region of interest" description="Fe-S binding site B" evidence="9">
    <location>
        <begin position="338"/>
        <end position="352"/>
    </location>
</feature>
<evidence type="ECO:0000256" key="8">
    <source>
        <dbReference type="ARBA" id="ARBA00023128"/>
    </source>
</evidence>
<feature type="coiled-coil region" evidence="10">
    <location>
        <begin position="283"/>
        <end position="310"/>
    </location>
</feature>
<keyword evidence="7 9" id="KW-0411">Iron-sulfur</keyword>
<comment type="cofactor">
    <cofactor evidence="1 9">
        <name>[4Fe-4S] cluster</name>
        <dbReference type="ChEBI" id="CHEBI:49883"/>
    </cofactor>
</comment>
<evidence type="ECO:0000256" key="9">
    <source>
        <dbReference type="HAMAP-Rule" id="MF_03115"/>
    </source>
</evidence>
<feature type="domain" description="Fe-S cluster assembly protein Dre2 N-terminal" evidence="13">
    <location>
        <begin position="5"/>
        <end position="131"/>
    </location>
</feature>
<gene>
    <name evidence="14" type="primary">DRE2</name>
    <name evidence="14" type="ORF">C6P40_002860</name>
</gene>
<comment type="domain">
    <text evidence="9">The N-terminal domain has structural similarity with S-adenosyl-L-methionine-dependent methyltransferases, but does not bind S-adenosyl-L-methionine. It is required for correct assembly of the 2 Fe-S clusters.</text>
</comment>
<feature type="short sequence motif" description="Cx2C motif 1" evidence="9">
    <location>
        <begin position="338"/>
        <end position="341"/>
    </location>
</feature>
<keyword evidence="15" id="KW-1185">Reference proteome</keyword>
<feature type="binding site" evidence="9">
    <location>
        <position position="256"/>
    </location>
    <ligand>
        <name>[2Fe-2S] cluster</name>
        <dbReference type="ChEBI" id="CHEBI:190135"/>
    </ligand>
</feature>
<accession>A0A9P6WH96</accession>
<feature type="binding site" evidence="9">
    <location>
        <position position="253"/>
    </location>
    <ligand>
        <name>[2Fe-2S] cluster</name>
        <dbReference type="ChEBI" id="CHEBI:190135"/>
    </ligand>
</feature>
<keyword evidence="3 9" id="KW-0004">4Fe-4S</keyword>
<feature type="compositionally biased region" description="Low complexity" evidence="11">
    <location>
        <begin position="157"/>
        <end position="167"/>
    </location>
</feature>
<feature type="region of interest" description="Disordered" evidence="11">
    <location>
        <begin position="134"/>
        <end position="192"/>
    </location>
</feature>
<feature type="binding site" evidence="9">
    <location>
        <position position="242"/>
    </location>
    <ligand>
        <name>[2Fe-2S] cluster</name>
        <dbReference type="ChEBI" id="CHEBI:190135"/>
    </ligand>
</feature>
<feature type="region of interest" description="Fe-S binding site A" evidence="9">
    <location>
        <begin position="242"/>
        <end position="258"/>
    </location>
</feature>
<evidence type="ECO:0000256" key="7">
    <source>
        <dbReference type="ARBA" id="ARBA00023014"/>
    </source>
</evidence>
<dbReference type="GO" id="GO:0005758">
    <property type="term" value="C:mitochondrial intermembrane space"/>
    <property type="evidence" value="ECO:0007669"/>
    <property type="project" value="UniProtKB-SubCell"/>
</dbReference>
<protein>
    <submittedName>
        <fullName evidence="14">Electron carrier</fullName>
    </submittedName>
</protein>
<keyword evidence="9" id="KW-0001">2Fe-2S</keyword>
<dbReference type="GO" id="GO:0016226">
    <property type="term" value="P:iron-sulfur cluster assembly"/>
    <property type="evidence" value="ECO:0007669"/>
    <property type="project" value="UniProtKB-UniRule"/>
</dbReference>
<dbReference type="HAMAP" id="MF_03115">
    <property type="entry name" value="Anamorsin"/>
    <property type="match status" value="1"/>
</dbReference>
<reference evidence="14" key="1">
    <citation type="submission" date="2020-11" db="EMBL/GenBank/DDBJ databases">
        <title>Kefir isolates.</title>
        <authorList>
            <person name="Marcisauskas S."/>
            <person name="Kim Y."/>
            <person name="Blasche S."/>
        </authorList>
    </citation>
    <scope>NUCLEOTIDE SEQUENCE</scope>
    <source>
        <strain evidence="14">Olga-1</strain>
    </source>
</reference>
<keyword evidence="5 9" id="KW-0479">Metal-binding</keyword>
<comment type="domain">
    <text evidence="9">The twin Cx2C motifs are involved in the recognition by the mitochondrial MIA40-ERV1 disulfide relay system. The formation of 2 disulfide bonds in the Cx2C motifs through dithiol/disulfide exchange reactions effectively traps the protein in the mitochondrial intermembrane space.</text>
</comment>
<keyword evidence="10" id="KW-0175">Coiled coil</keyword>
<dbReference type="PANTHER" id="PTHR13273">
    <property type="entry name" value="ANAMORSIN"/>
    <property type="match status" value="1"/>
</dbReference>